<evidence type="ECO:0000256" key="3">
    <source>
        <dbReference type="ARBA" id="ARBA00023115"/>
    </source>
</evidence>
<proteinExistence type="inferred from homology"/>
<sequence length="291" mass="32781">MKAIERRIADLWFTEYQTPNLRLGLRIEDVLLNKQSKYQHILVVDTKQYGRVLVLDGAIQLTEKDEFCYHEMMAHLVLCAHPEPKKVLVIGGGDGGVVREVLKHDTVESVTLVDIDEEVIRASKTFFPTVSCALDDERVKIMPMDALVFVKEHHDEFDIAIIDSTDPVDFASGLFEQSFFEDVHAALTESGMMVAQTESPFAEPELLRDAVLGLRNTFERAFLAWGSVPTYPTGLWTYAVGSKKFDPRIQRRSAPTGLKYYSDTMHSLAFELPPFVKEIVNGGNLKEAKGN</sequence>
<evidence type="ECO:0000256" key="4">
    <source>
        <dbReference type="HAMAP-Rule" id="MF_00198"/>
    </source>
</evidence>
<evidence type="ECO:0000256" key="1">
    <source>
        <dbReference type="ARBA" id="ARBA00007867"/>
    </source>
</evidence>
<dbReference type="HAMAP" id="MF_00198">
    <property type="entry name" value="Spermidine_synth"/>
    <property type="match status" value="1"/>
</dbReference>
<dbReference type="EMBL" id="FSQZ01000001">
    <property type="protein sequence ID" value="SIN63508.1"/>
    <property type="molecule type" value="Genomic_DNA"/>
</dbReference>
<dbReference type="RefSeq" id="WP_074199119.1">
    <property type="nucleotide sequence ID" value="NZ_DAONBL010000002.1"/>
</dbReference>
<dbReference type="Proteomes" id="UP000185093">
    <property type="component" value="Unassembled WGS sequence"/>
</dbReference>
<organism evidence="9 10">
    <name type="scientific">Acetomicrobium flavidum</name>
    <dbReference type="NCBI Taxonomy" id="49896"/>
    <lineage>
        <taxon>Bacteria</taxon>
        <taxon>Thermotogati</taxon>
        <taxon>Synergistota</taxon>
        <taxon>Synergistia</taxon>
        <taxon>Synergistales</taxon>
        <taxon>Acetomicrobiaceae</taxon>
        <taxon>Acetomicrobium</taxon>
    </lineage>
</organism>
<feature type="domain" description="PABS" evidence="8">
    <location>
        <begin position="10"/>
        <end position="243"/>
    </location>
</feature>
<dbReference type="SUPFAM" id="SSF53335">
    <property type="entry name" value="S-adenosyl-L-methionine-dependent methyltransferases"/>
    <property type="match status" value="1"/>
</dbReference>
<dbReference type="InterPro" id="IPR001045">
    <property type="entry name" value="Spermi_synthase"/>
</dbReference>
<dbReference type="InterPro" id="IPR030373">
    <property type="entry name" value="PABS_CS"/>
</dbReference>
<dbReference type="InterPro" id="IPR030374">
    <property type="entry name" value="PABS"/>
</dbReference>
<dbReference type="NCBIfam" id="TIGR00417">
    <property type="entry name" value="speE"/>
    <property type="match status" value="1"/>
</dbReference>
<dbReference type="NCBIfam" id="NF002010">
    <property type="entry name" value="PRK00811.1"/>
    <property type="match status" value="1"/>
</dbReference>
<dbReference type="Pfam" id="PF01564">
    <property type="entry name" value="Spermine_synth"/>
    <property type="match status" value="1"/>
</dbReference>
<evidence type="ECO:0000256" key="2">
    <source>
        <dbReference type="ARBA" id="ARBA00022679"/>
    </source>
</evidence>
<evidence type="ECO:0000259" key="8">
    <source>
        <dbReference type="PROSITE" id="PS51006"/>
    </source>
</evidence>
<protein>
    <recommendedName>
        <fullName evidence="4">Polyamine aminopropyltransferase</fullName>
    </recommendedName>
    <alternativeName>
        <fullName evidence="4">Putrescine aminopropyltransferase</fullName>
        <shortName evidence="4">PAPT</shortName>
    </alternativeName>
    <alternativeName>
        <fullName evidence="4">Spermidine synthase</fullName>
        <shortName evidence="4">SPDS</shortName>
        <shortName evidence="4">SPDSY</shortName>
        <ecNumber evidence="4">2.5.1.16</ecNumber>
    </alternativeName>
</protein>
<evidence type="ECO:0000313" key="9">
    <source>
        <dbReference type="EMBL" id="SIN63508.1"/>
    </source>
</evidence>
<dbReference type="EC" id="2.5.1.16" evidence="4"/>
<evidence type="ECO:0000313" key="10">
    <source>
        <dbReference type="Proteomes" id="UP000185093"/>
    </source>
</evidence>
<gene>
    <name evidence="4" type="primary">speE</name>
    <name evidence="9" type="ORF">SAMN05444368_0412</name>
</gene>
<dbReference type="NCBIfam" id="NF037959">
    <property type="entry name" value="MFS_SpdSyn"/>
    <property type="match status" value="1"/>
</dbReference>
<evidence type="ECO:0000256" key="5">
    <source>
        <dbReference type="PROSITE-ProRule" id="PRU00354"/>
    </source>
</evidence>
<dbReference type="InterPro" id="IPR029063">
    <property type="entry name" value="SAM-dependent_MTases_sf"/>
</dbReference>
<dbReference type="PANTHER" id="PTHR11558:SF11">
    <property type="entry name" value="SPERMIDINE SYNTHASE"/>
    <property type="match status" value="1"/>
</dbReference>
<evidence type="ECO:0000256" key="6">
    <source>
        <dbReference type="RuleBase" id="RU003836"/>
    </source>
</evidence>
<feature type="binding site" evidence="4">
    <location>
        <position position="70"/>
    </location>
    <ligand>
        <name>spermidine</name>
        <dbReference type="ChEBI" id="CHEBI:57834"/>
    </ligand>
</feature>
<dbReference type="Gene3D" id="3.40.50.150">
    <property type="entry name" value="Vaccinia Virus protein VP39"/>
    <property type="match status" value="1"/>
</dbReference>
<dbReference type="InterPro" id="IPR035246">
    <property type="entry name" value="Spermidine_synt_N"/>
</dbReference>
<name>A0ABY1JBA8_9BACT</name>
<comment type="caution">
    <text evidence="9">The sequence shown here is derived from an EMBL/GenBank/DDBJ whole genome shotgun (WGS) entry which is preliminary data.</text>
</comment>
<comment type="caution">
    <text evidence="4">Lacks conserved residue(s) required for the propagation of feature annotation.</text>
</comment>
<evidence type="ECO:0000256" key="7">
    <source>
        <dbReference type="RuleBase" id="RU003837"/>
    </source>
</evidence>
<comment type="pathway">
    <text evidence="4">Amine and polyamine biosynthesis; spermidine biosynthesis; spermidine from putrescine: step 1/1.</text>
</comment>
<keyword evidence="10" id="KW-1185">Reference proteome</keyword>
<comment type="catalytic activity">
    <reaction evidence="4 7">
        <text>S-adenosyl 3-(methylsulfanyl)propylamine + putrescine = S-methyl-5'-thioadenosine + spermidine + H(+)</text>
        <dbReference type="Rhea" id="RHEA:12721"/>
        <dbReference type="ChEBI" id="CHEBI:15378"/>
        <dbReference type="ChEBI" id="CHEBI:17509"/>
        <dbReference type="ChEBI" id="CHEBI:57443"/>
        <dbReference type="ChEBI" id="CHEBI:57834"/>
        <dbReference type="ChEBI" id="CHEBI:326268"/>
        <dbReference type="EC" id="2.5.1.16"/>
    </reaction>
</comment>
<dbReference type="Gene3D" id="2.30.140.10">
    <property type="entry name" value="Spermidine synthase, tetramerisation domain"/>
    <property type="match status" value="1"/>
</dbReference>
<comment type="function">
    <text evidence="4">Catalyzes the irreversible transfer of a propylamine group from the amino donor S-adenosylmethioninamine (decarboxy-AdoMet) to putrescine (1,4-diaminobutane) to yield spermidine.</text>
</comment>
<feature type="binding site" evidence="4">
    <location>
        <position position="114"/>
    </location>
    <ligand>
        <name>S-methyl-5'-thioadenosine</name>
        <dbReference type="ChEBI" id="CHEBI:17509"/>
    </ligand>
</feature>
<feature type="active site" description="Proton acceptor" evidence="4 5">
    <location>
        <position position="163"/>
    </location>
</feature>
<feature type="binding site" evidence="4">
    <location>
        <begin position="145"/>
        <end position="146"/>
    </location>
    <ligand>
        <name>S-methyl-5'-thioadenosine</name>
        <dbReference type="ChEBI" id="CHEBI:17509"/>
    </ligand>
</feature>
<dbReference type="InterPro" id="IPR037163">
    <property type="entry name" value="Spermidine_synt_N_sf"/>
</dbReference>
<accession>A0ABY1JBA8</accession>
<feature type="binding site" evidence="4">
    <location>
        <begin position="163"/>
        <end position="166"/>
    </location>
    <ligand>
        <name>spermidine</name>
        <dbReference type="ChEBI" id="CHEBI:57834"/>
    </ligand>
</feature>
<comment type="subunit">
    <text evidence="4">Homodimer or homotetramer.</text>
</comment>
<keyword evidence="4 7" id="KW-0745">Spermidine biosynthesis</keyword>
<dbReference type="Pfam" id="PF17284">
    <property type="entry name" value="Spermine_synt_N"/>
    <property type="match status" value="1"/>
</dbReference>
<feature type="binding site" evidence="4">
    <location>
        <position position="94"/>
    </location>
    <ligand>
        <name>spermidine</name>
        <dbReference type="ChEBI" id="CHEBI:57834"/>
    </ligand>
</feature>
<keyword evidence="3 4" id="KW-0620">Polyamine biosynthesis</keyword>
<dbReference type="PANTHER" id="PTHR11558">
    <property type="entry name" value="SPERMIDINE/SPERMINE SYNTHASE"/>
    <property type="match status" value="1"/>
</dbReference>
<feature type="binding site" evidence="4">
    <location>
        <position position="39"/>
    </location>
    <ligand>
        <name>S-methyl-5'-thioadenosine</name>
        <dbReference type="ChEBI" id="CHEBI:17509"/>
    </ligand>
</feature>
<comment type="similarity">
    <text evidence="1 4 6">Belongs to the spermidine/spermine synthase family.</text>
</comment>
<reference evidence="9 10" key="1">
    <citation type="submission" date="2016-11" db="EMBL/GenBank/DDBJ databases">
        <authorList>
            <person name="Varghese N."/>
            <person name="Submissions S."/>
        </authorList>
    </citation>
    <scope>NUCLEOTIDE SEQUENCE [LARGE SCALE GENOMIC DNA]</scope>
    <source>
        <strain evidence="9 10">DSM 20664</strain>
    </source>
</reference>
<dbReference type="PROSITE" id="PS51006">
    <property type="entry name" value="PABS_2"/>
    <property type="match status" value="1"/>
</dbReference>
<keyword evidence="2 4" id="KW-0808">Transferase</keyword>
<dbReference type="PROSITE" id="PS01330">
    <property type="entry name" value="PABS_1"/>
    <property type="match status" value="1"/>
</dbReference>